<comment type="caution">
    <text evidence="2">The sequence shown here is derived from an EMBL/GenBank/DDBJ whole genome shotgun (WGS) entry which is preliminary data.</text>
</comment>
<dbReference type="OrthoDB" id="7059940at2"/>
<organism evidence="2 3">
    <name type="scientific">Salinisphaera hydrothermalis (strain C41B8)</name>
    <dbReference type="NCBI Taxonomy" id="1304275"/>
    <lineage>
        <taxon>Bacteria</taxon>
        <taxon>Pseudomonadati</taxon>
        <taxon>Pseudomonadota</taxon>
        <taxon>Gammaproteobacteria</taxon>
        <taxon>Salinisphaerales</taxon>
        <taxon>Salinisphaeraceae</taxon>
        <taxon>Salinisphaera</taxon>
    </lineage>
</organism>
<keyword evidence="1" id="KW-0732">Signal</keyword>
<evidence type="ECO:0000313" key="2">
    <source>
        <dbReference type="EMBL" id="KEZ76494.1"/>
    </source>
</evidence>
<sequence length="200" mass="21350">MNLDRLKKTAPWALALMIATATPAAFAEQQHHESVSIGSTTLQLGTNQTAALGEARSVFNVSPGSRNGEYFLYPKAVPLGKNGESKQPDAVGSITFANGRLVRVTRNLGSFRSADGQAAIQNMIQAFSDAPSQGQRPAVHTDSSMSGDASTTRVYFSYPDRVIQVLVFQPADTSELATVDITEQYALSGNPAPNNQTMSQ</sequence>
<reference evidence="2 3" key="1">
    <citation type="submission" date="2013-03" db="EMBL/GenBank/DDBJ databases">
        <title>Salinisphaera hydrothermalis C41B8 Genome Sequencing.</title>
        <authorList>
            <person name="Li C."/>
            <person name="Lai Q."/>
            <person name="Shao Z."/>
        </authorList>
    </citation>
    <scope>NUCLEOTIDE SEQUENCE [LARGE SCALE GENOMIC DNA]</scope>
    <source>
        <strain evidence="2 3">C41B8</strain>
    </source>
</reference>
<dbReference type="EMBL" id="APNK01000028">
    <property type="protein sequence ID" value="KEZ76494.1"/>
    <property type="molecule type" value="Genomic_DNA"/>
</dbReference>
<evidence type="ECO:0000256" key="1">
    <source>
        <dbReference type="SAM" id="SignalP"/>
    </source>
</evidence>
<name>A0A084IIG0_SALHC</name>
<accession>A0A084IIG0</accession>
<dbReference type="Proteomes" id="UP000028302">
    <property type="component" value="Unassembled WGS sequence"/>
</dbReference>
<evidence type="ECO:0000313" key="3">
    <source>
        <dbReference type="Proteomes" id="UP000028302"/>
    </source>
</evidence>
<keyword evidence="3" id="KW-1185">Reference proteome</keyword>
<gene>
    <name evidence="2" type="ORF">C41B8_14660</name>
</gene>
<protein>
    <submittedName>
        <fullName evidence="2">Uncharacterized protein</fullName>
    </submittedName>
</protein>
<feature type="signal peptide" evidence="1">
    <location>
        <begin position="1"/>
        <end position="27"/>
    </location>
</feature>
<feature type="chain" id="PRO_5001776430" evidence="1">
    <location>
        <begin position="28"/>
        <end position="200"/>
    </location>
</feature>
<dbReference type="RefSeq" id="WP_037339815.1">
    <property type="nucleotide sequence ID" value="NZ_APNK01000028.1"/>
</dbReference>
<dbReference type="AlphaFoldDB" id="A0A084IIG0"/>
<proteinExistence type="predicted"/>